<dbReference type="Proteomes" id="UP000238157">
    <property type="component" value="Unassembled WGS sequence"/>
</dbReference>
<dbReference type="GO" id="GO:0016740">
    <property type="term" value="F:transferase activity"/>
    <property type="evidence" value="ECO:0007669"/>
    <property type="project" value="UniProtKB-KW"/>
</dbReference>
<accession>A0A2T0WN56</accession>
<keyword evidence="2" id="KW-0808">Transferase</keyword>
<dbReference type="InterPro" id="IPR050256">
    <property type="entry name" value="Glycosyltransferase_2"/>
</dbReference>
<dbReference type="Gene3D" id="3.90.550.10">
    <property type="entry name" value="Spore Coat Polysaccharide Biosynthesis Protein SpsA, Chain A"/>
    <property type="match status" value="1"/>
</dbReference>
<dbReference type="EMBL" id="PVTR01000005">
    <property type="protein sequence ID" value="PRY88112.1"/>
    <property type="molecule type" value="Genomic_DNA"/>
</dbReference>
<proteinExistence type="predicted"/>
<gene>
    <name evidence="2" type="ORF">CLW00_105233</name>
</gene>
<dbReference type="RefSeq" id="WP_425437957.1">
    <property type="nucleotide sequence ID" value="NZ_PVTR01000005.1"/>
</dbReference>
<reference evidence="2 3" key="1">
    <citation type="submission" date="2018-03" db="EMBL/GenBank/DDBJ databases">
        <title>Genomic Encyclopedia of Archaeal and Bacterial Type Strains, Phase II (KMG-II): from individual species to whole genera.</title>
        <authorList>
            <person name="Goeker M."/>
        </authorList>
    </citation>
    <scope>NUCLEOTIDE SEQUENCE [LARGE SCALE GENOMIC DNA]</scope>
    <source>
        <strain evidence="2 3">DSM 27929</strain>
    </source>
</reference>
<dbReference type="Pfam" id="PF00535">
    <property type="entry name" value="Glycos_transf_2"/>
    <property type="match status" value="1"/>
</dbReference>
<dbReference type="SUPFAM" id="SSF53448">
    <property type="entry name" value="Nucleotide-diphospho-sugar transferases"/>
    <property type="match status" value="1"/>
</dbReference>
<dbReference type="AlphaFoldDB" id="A0A2T0WN56"/>
<dbReference type="InterPro" id="IPR001173">
    <property type="entry name" value="Glyco_trans_2-like"/>
</dbReference>
<name>A0A2T0WN56_9BACT</name>
<evidence type="ECO:0000259" key="1">
    <source>
        <dbReference type="Pfam" id="PF00535"/>
    </source>
</evidence>
<dbReference type="CDD" id="cd04179">
    <property type="entry name" value="DPM_DPG-synthase_like"/>
    <property type="match status" value="1"/>
</dbReference>
<sequence length="238" mass="26632">MMKSNDAGIQHRPIVDVLIPAFNEENSVGLVVKDIPDFVRNIIVVNNNSNDDTVKVAKAAGAIVLDEPQKGYGKACLTGMAFIASLPIPPDILVFLDADYSDYPEQLTDLITPIENNQIDMVIGSRAKGEKESGSMTIPQVFGNWLATSLMRWIYKTDYSDLGPFRAIKWDKLSALEMVDEDYGWTIEMQIKAAKNNYKTTEIPVNYRKRIGVSKVSGTVKGVFGAGYKILWTIWKYW</sequence>
<dbReference type="InterPro" id="IPR029044">
    <property type="entry name" value="Nucleotide-diphossugar_trans"/>
</dbReference>
<dbReference type="PANTHER" id="PTHR48090:SF7">
    <property type="entry name" value="RFBJ PROTEIN"/>
    <property type="match status" value="1"/>
</dbReference>
<comment type="caution">
    <text evidence="2">The sequence shown here is derived from an EMBL/GenBank/DDBJ whole genome shotgun (WGS) entry which is preliminary data.</text>
</comment>
<evidence type="ECO:0000313" key="2">
    <source>
        <dbReference type="EMBL" id="PRY88112.1"/>
    </source>
</evidence>
<organism evidence="2 3">
    <name type="scientific">Mongoliibacter ruber</name>
    <dbReference type="NCBI Taxonomy" id="1750599"/>
    <lineage>
        <taxon>Bacteria</taxon>
        <taxon>Pseudomonadati</taxon>
        <taxon>Bacteroidota</taxon>
        <taxon>Cytophagia</taxon>
        <taxon>Cytophagales</taxon>
        <taxon>Cyclobacteriaceae</taxon>
        <taxon>Mongoliibacter</taxon>
    </lineage>
</organism>
<feature type="domain" description="Glycosyltransferase 2-like" evidence="1">
    <location>
        <begin position="17"/>
        <end position="156"/>
    </location>
</feature>
<keyword evidence="3" id="KW-1185">Reference proteome</keyword>
<dbReference type="PANTHER" id="PTHR48090">
    <property type="entry name" value="UNDECAPRENYL-PHOSPHATE 4-DEOXY-4-FORMAMIDO-L-ARABINOSE TRANSFERASE-RELATED"/>
    <property type="match status" value="1"/>
</dbReference>
<evidence type="ECO:0000313" key="3">
    <source>
        <dbReference type="Proteomes" id="UP000238157"/>
    </source>
</evidence>
<protein>
    <submittedName>
        <fullName evidence="2">Glycosyl transferase family 2</fullName>
    </submittedName>
</protein>